<dbReference type="Pfam" id="PF22588">
    <property type="entry name" value="dCache_1_like"/>
    <property type="match status" value="1"/>
</dbReference>
<dbReference type="SMART" id="SM00267">
    <property type="entry name" value="GGDEF"/>
    <property type="match status" value="1"/>
</dbReference>
<dbReference type="GO" id="GO:0003824">
    <property type="term" value="F:catalytic activity"/>
    <property type="evidence" value="ECO:0007669"/>
    <property type="project" value="UniProtKB-ARBA"/>
</dbReference>
<evidence type="ECO:0000259" key="3">
    <source>
        <dbReference type="PROSITE" id="PS50113"/>
    </source>
</evidence>
<dbReference type="PROSITE" id="PS50112">
    <property type="entry name" value="PAS"/>
    <property type="match status" value="1"/>
</dbReference>
<evidence type="ECO:0000313" key="5">
    <source>
        <dbReference type="EMBL" id="MBK4737775.1"/>
    </source>
</evidence>
<dbReference type="PANTHER" id="PTHR46663">
    <property type="entry name" value="DIGUANYLATE CYCLASE DGCT-RELATED"/>
    <property type="match status" value="1"/>
</dbReference>
<evidence type="ECO:0000259" key="2">
    <source>
        <dbReference type="PROSITE" id="PS50112"/>
    </source>
</evidence>
<dbReference type="AlphaFoldDB" id="A0A934SWB9"/>
<evidence type="ECO:0000259" key="4">
    <source>
        <dbReference type="PROSITE" id="PS50887"/>
    </source>
</evidence>
<dbReference type="InterPro" id="IPR029787">
    <property type="entry name" value="Nucleotide_cyclase"/>
</dbReference>
<dbReference type="InterPro" id="IPR000014">
    <property type="entry name" value="PAS"/>
</dbReference>
<dbReference type="PANTHER" id="PTHR46663:SF3">
    <property type="entry name" value="SLL0267 PROTEIN"/>
    <property type="match status" value="1"/>
</dbReference>
<protein>
    <submittedName>
        <fullName evidence="5">Diguanylate cyclase</fullName>
    </submittedName>
</protein>
<reference evidence="5" key="1">
    <citation type="submission" date="2021-01" db="EMBL/GenBank/DDBJ databases">
        <title>Genome sequence of strain Noviherbaspirillum sp. DKR-6.</title>
        <authorList>
            <person name="Chaudhary D.K."/>
        </authorList>
    </citation>
    <scope>NUCLEOTIDE SEQUENCE</scope>
    <source>
        <strain evidence="5">DKR-6</strain>
    </source>
</reference>
<dbReference type="SMART" id="SM00091">
    <property type="entry name" value="PAS"/>
    <property type="match status" value="1"/>
</dbReference>
<feature type="domain" description="PAC" evidence="3">
    <location>
        <begin position="407"/>
        <end position="460"/>
    </location>
</feature>
<dbReference type="PROSITE" id="PS50887">
    <property type="entry name" value="GGDEF"/>
    <property type="match status" value="1"/>
</dbReference>
<dbReference type="SUPFAM" id="SSF55073">
    <property type="entry name" value="Nucleotide cyclase"/>
    <property type="match status" value="1"/>
</dbReference>
<evidence type="ECO:0000256" key="1">
    <source>
        <dbReference type="SAM" id="Phobius"/>
    </source>
</evidence>
<dbReference type="CDD" id="cd12915">
    <property type="entry name" value="PDC2_DGC_like"/>
    <property type="match status" value="1"/>
</dbReference>
<dbReference type="InterPro" id="IPR000700">
    <property type="entry name" value="PAS-assoc_C"/>
</dbReference>
<name>A0A934SWB9_9BURK</name>
<dbReference type="InterPro" id="IPR052163">
    <property type="entry name" value="DGC-Regulatory_Protein"/>
</dbReference>
<gene>
    <name evidence="5" type="ORF">JJB74_24405</name>
</gene>
<dbReference type="InterPro" id="IPR001610">
    <property type="entry name" value="PAC"/>
</dbReference>
<dbReference type="PROSITE" id="PS50113">
    <property type="entry name" value="PAC"/>
    <property type="match status" value="1"/>
</dbReference>
<organism evidence="5 6">
    <name type="scientific">Noviherbaspirillum pedocola</name>
    <dbReference type="NCBI Taxonomy" id="2801341"/>
    <lineage>
        <taxon>Bacteria</taxon>
        <taxon>Pseudomonadati</taxon>
        <taxon>Pseudomonadota</taxon>
        <taxon>Betaproteobacteria</taxon>
        <taxon>Burkholderiales</taxon>
        <taxon>Oxalobacteraceae</taxon>
        <taxon>Noviherbaspirillum</taxon>
    </lineage>
</organism>
<dbReference type="CDD" id="cd12914">
    <property type="entry name" value="PDC1_DGC_like"/>
    <property type="match status" value="1"/>
</dbReference>
<dbReference type="NCBIfam" id="TIGR00254">
    <property type="entry name" value="GGDEF"/>
    <property type="match status" value="1"/>
</dbReference>
<keyword evidence="1" id="KW-0472">Membrane</keyword>
<feature type="transmembrane region" description="Helical" evidence="1">
    <location>
        <begin position="295"/>
        <end position="319"/>
    </location>
</feature>
<keyword evidence="6" id="KW-1185">Reference proteome</keyword>
<dbReference type="InterPro" id="IPR000160">
    <property type="entry name" value="GGDEF_dom"/>
</dbReference>
<keyword evidence="1" id="KW-0812">Transmembrane</keyword>
<keyword evidence="1" id="KW-1133">Transmembrane helix</keyword>
<dbReference type="Proteomes" id="UP000622890">
    <property type="component" value="Unassembled WGS sequence"/>
</dbReference>
<dbReference type="SUPFAM" id="SSF55785">
    <property type="entry name" value="PYP-like sensor domain (PAS domain)"/>
    <property type="match status" value="1"/>
</dbReference>
<feature type="domain" description="PAS" evidence="2">
    <location>
        <begin position="331"/>
        <end position="403"/>
    </location>
</feature>
<dbReference type="NCBIfam" id="TIGR00229">
    <property type="entry name" value="sensory_box"/>
    <property type="match status" value="1"/>
</dbReference>
<dbReference type="InterPro" id="IPR035965">
    <property type="entry name" value="PAS-like_dom_sf"/>
</dbReference>
<dbReference type="CDD" id="cd00130">
    <property type="entry name" value="PAS"/>
    <property type="match status" value="1"/>
</dbReference>
<proteinExistence type="predicted"/>
<dbReference type="EMBL" id="JAEPBG010000014">
    <property type="protein sequence ID" value="MBK4737775.1"/>
    <property type="molecule type" value="Genomic_DNA"/>
</dbReference>
<dbReference type="InterPro" id="IPR043128">
    <property type="entry name" value="Rev_trsase/Diguanyl_cyclase"/>
</dbReference>
<dbReference type="Pfam" id="PF00990">
    <property type="entry name" value="GGDEF"/>
    <property type="match status" value="1"/>
</dbReference>
<comment type="caution">
    <text evidence="5">The sequence shown here is derived from an EMBL/GenBank/DDBJ whole genome shotgun (WGS) entry which is preliminary data.</text>
</comment>
<dbReference type="Gene3D" id="3.30.70.270">
    <property type="match status" value="1"/>
</dbReference>
<dbReference type="InterPro" id="IPR054327">
    <property type="entry name" value="His-kinase-like_sensor"/>
</dbReference>
<evidence type="ECO:0000313" key="6">
    <source>
        <dbReference type="Proteomes" id="UP000622890"/>
    </source>
</evidence>
<dbReference type="FunFam" id="3.30.70.270:FF:000001">
    <property type="entry name" value="Diguanylate cyclase domain protein"/>
    <property type="match status" value="1"/>
</dbReference>
<sequence length="635" mass="70146">MPFSDSSQYGWFDRLRHLYQSLSLPRRYAFLLGLLWSGVGHELGHLNLIAERESRHDVINLSQALAEEVSATVASIDLSLIALRSHWRAGPQTFQAFLSELSRNLQDRGVFQIAIVDAKGILQYSSSDAHPGRIDLSDREHVRAQLSATQDRLFISRPLWGRVSHKWSVQFTRALSDERGKVVGVIVASVDPGYFSRFHSDVYLGPQGAVSVSRADGVLLARSTRNGRQDSMTETLKTSDSSGADANAGAIHAVSSVDGIARLYSVRTLAQYGLSISVGESMADARERYASQRQLYVLAGIGISLLLAAMCWIITKATYRREQLLRRMAEAEARWKFALEGAGEGVWDWDIRAQRAYLSPRVMELLGTDEDTLACNETTLRMAVHPDDIALVNATISAHLEGRVPSYTLEHRIRGKDKRWMWILSRGMVVARAPDGRALRMVGTFSDISDRRRREDEVRHQAQHDALTGLPNRTLLSEKLRQALAQAQRKSGKLAVLYFDLDHFKLVNDSHGHEIGDLLLKEIAQRAVSRLRHSDTVARLGGDEFVSLLPDIADEADALAVAADMLAAISAPFHIGNLALETSGSIGVAVFPGDGSDEATLLRCADQAMYQAKQQGRGRVCRYREPACAANEAAA</sequence>
<dbReference type="Pfam" id="PF08447">
    <property type="entry name" value="PAS_3"/>
    <property type="match status" value="1"/>
</dbReference>
<dbReference type="Gene3D" id="3.30.450.20">
    <property type="entry name" value="PAS domain"/>
    <property type="match status" value="3"/>
</dbReference>
<accession>A0A934SWB9</accession>
<dbReference type="SMART" id="SM00086">
    <property type="entry name" value="PAC"/>
    <property type="match status" value="1"/>
</dbReference>
<dbReference type="RefSeq" id="WP_200596347.1">
    <property type="nucleotide sequence ID" value="NZ_JAEPBG010000014.1"/>
</dbReference>
<feature type="domain" description="GGDEF" evidence="4">
    <location>
        <begin position="492"/>
        <end position="625"/>
    </location>
</feature>
<dbReference type="CDD" id="cd01949">
    <property type="entry name" value="GGDEF"/>
    <property type="match status" value="1"/>
</dbReference>
<dbReference type="InterPro" id="IPR013655">
    <property type="entry name" value="PAS_fold_3"/>
</dbReference>